<dbReference type="Proteomes" id="UP000887229">
    <property type="component" value="Unassembled WGS sequence"/>
</dbReference>
<proteinExistence type="predicted"/>
<reference evidence="7" key="1">
    <citation type="journal article" date="2021" name="IMA Fungus">
        <title>Genomic characterization of three marine fungi, including Emericellopsis atlantica sp. nov. with signatures of a generalist lifestyle and marine biomass degradation.</title>
        <authorList>
            <person name="Hagestad O.C."/>
            <person name="Hou L."/>
            <person name="Andersen J.H."/>
            <person name="Hansen E.H."/>
            <person name="Altermark B."/>
            <person name="Li C."/>
            <person name="Kuhnert E."/>
            <person name="Cox R.J."/>
            <person name="Crous P.W."/>
            <person name="Spatafora J.W."/>
            <person name="Lail K."/>
            <person name="Amirebrahimi M."/>
            <person name="Lipzen A."/>
            <person name="Pangilinan J."/>
            <person name="Andreopoulos W."/>
            <person name="Hayes R.D."/>
            <person name="Ng V."/>
            <person name="Grigoriev I.V."/>
            <person name="Jackson S.A."/>
            <person name="Sutton T.D.S."/>
            <person name="Dobson A.D.W."/>
            <person name="Rama T."/>
        </authorList>
    </citation>
    <scope>NUCLEOTIDE SEQUENCE</scope>
    <source>
        <strain evidence="7">TS7</strain>
    </source>
</reference>
<evidence type="ECO:0000313" key="8">
    <source>
        <dbReference type="Proteomes" id="UP000887229"/>
    </source>
</evidence>
<keyword evidence="3" id="KW-0238">DNA-binding</keyword>
<feature type="compositionally biased region" description="Low complexity" evidence="6">
    <location>
        <begin position="89"/>
        <end position="107"/>
    </location>
</feature>
<dbReference type="InterPro" id="IPR036864">
    <property type="entry name" value="Zn2-C6_fun-type_DNA-bd_sf"/>
</dbReference>
<dbReference type="CDD" id="cd12148">
    <property type="entry name" value="fungal_TF_MHR"/>
    <property type="match status" value="1"/>
</dbReference>
<dbReference type="GO" id="GO:0008270">
    <property type="term" value="F:zinc ion binding"/>
    <property type="evidence" value="ECO:0007669"/>
    <property type="project" value="InterPro"/>
</dbReference>
<dbReference type="GO" id="GO:0000981">
    <property type="term" value="F:DNA-binding transcription factor activity, RNA polymerase II-specific"/>
    <property type="evidence" value="ECO:0007669"/>
    <property type="project" value="InterPro"/>
</dbReference>
<dbReference type="OrthoDB" id="5226580at2759"/>
<keyword evidence="2" id="KW-0805">Transcription regulation</keyword>
<dbReference type="EMBL" id="MU251254">
    <property type="protein sequence ID" value="KAG9254372.1"/>
    <property type="molecule type" value="Genomic_DNA"/>
</dbReference>
<dbReference type="InterPro" id="IPR001138">
    <property type="entry name" value="Zn2Cys6_DnaBD"/>
</dbReference>
<evidence type="ECO:0008006" key="9">
    <source>
        <dbReference type="Google" id="ProtNLM"/>
    </source>
</evidence>
<comment type="caution">
    <text evidence="7">The sequence shown here is derived from an EMBL/GenBank/DDBJ whole genome shotgun (WGS) entry which is preliminary data.</text>
</comment>
<dbReference type="GeneID" id="70294384"/>
<evidence type="ECO:0000256" key="2">
    <source>
        <dbReference type="ARBA" id="ARBA00023015"/>
    </source>
</evidence>
<evidence type="ECO:0000313" key="7">
    <source>
        <dbReference type="EMBL" id="KAG9254372.1"/>
    </source>
</evidence>
<protein>
    <recommendedName>
        <fullName evidence="9">Zn(2)-C6 fungal-type domain-containing protein</fullName>
    </recommendedName>
</protein>
<accession>A0A9P7ZMD4</accession>
<dbReference type="PANTHER" id="PTHR31845:SF32">
    <property type="entry name" value="MISCELLANEOUS ZN(II)2CYS6 TRANSCRIPTION FACTOR (EUROFUNG)-RELATED"/>
    <property type="match status" value="1"/>
</dbReference>
<dbReference type="GO" id="GO:0005634">
    <property type="term" value="C:nucleus"/>
    <property type="evidence" value="ECO:0007669"/>
    <property type="project" value="UniProtKB-SubCell"/>
</dbReference>
<dbReference type="RefSeq" id="XP_046118296.1">
    <property type="nucleotide sequence ID" value="XM_046263481.1"/>
</dbReference>
<evidence type="ECO:0000256" key="6">
    <source>
        <dbReference type="SAM" id="MobiDB-lite"/>
    </source>
</evidence>
<feature type="region of interest" description="Disordered" evidence="6">
    <location>
        <begin position="89"/>
        <end position="150"/>
    </location>
</feature>
<keyword evidence="5" id="KW-0539">Nucleus</keyword>
<dbReference type="Gene3D" id="4.10.240.10">
    <property type="entry name" value="Zn(2)-C6 fungal-type DNA-binding domain"/>
    <property type="match status" value="1"/>
</dbReference>
<dbReference type="CDD" id="cd00067">
    <property type="entry name" value="GAL4"/>
    <property type="match status" value="1"/>
</dbReference>
<gene>
    <name evidence="7" type="ORF">F5Z01DRAFT_655204</name>
</gene>
<dbReference type="InterPro" id="IPR051089">
    <property type="entry name" value="prtT"/>
</dbReference>
<evidence type="ECO:0000256" key="4">
    <source>
        <dbReference type="ARBA" id="ARBA00023163"/>
    </source>
</evidence>
<evidence type="ECO:0000256" key="5">
    <source>
        <dbReference type="ARBA" id="ARBA00023242"/>
    </source>
</evidence>
<evidence type="ECO:0000256" key="3">
    <source>
        <dbReference type="ARBA" id="ARBA00023125"/>
    </source>
</evidence>
<organism evidence="7 8">
    <name type="scientific">Emericellopsis atlantica</name>
    <dbReference type="NCBI Taxonomy" id="2614577"/>
    <lineage>
        <taxon>Eukaryota</taxon>
        <taxon>Fungi</taxon>
        <taxon>Dikarya</taxon>
        <taxon>Ascomycota</taxon>
        <taxon>Pezizomycotina</taxon>
        <taxon>Sordariomycetes</taxon>
        <taxon>Hypocreomycetidae</taxon>
        <taxon>Hypocreales</taxon>
        <taxon>Bionectriaceae</taxon>
        <taxon>Emericellopsis</taxon>
    </lineage>
</organism>
<keyword evidence="8" id="KW-1185">Reference proteome</keyword>
<feature type="compositionally biased region" description="Polar residues" evidence="6">
    <location>
        <begin position="114"/>
        <end position="123"/>
    </location>
</feature>
<dbReference type="AlphaFoldDB" id="A0A9P7ZMD4"/>
<keyword evidence="4" id="KW-0804">Transcription</keyword>
<dbReference type="GO" id="GO:0000976">
    <property type="term" value="F:transcription cis-regulatory region binding"/>
    <property type="evidence" value="ECO:0007669"/>
    <property type="project" value="TreeGrafter"/>
</dbReference>
<dbReference type="PANTHER" id="PTHR31845">
    <property type="entry name" value="FINGER DOMAIN PROTEIN, PUTATIVE-RELATED"/>
    <property type="match status" value="1"/>
</dbReference>
<evidence type="ECO:0000256" key="1">
    <source>
        <dbReference type="ARBA" id="ARBA00004123"/>
    </source>
</evidence>
<sequence length="610" mass="67199">MASMNSAAAGQADVVKESAPYGKACAGCVRAKCKCVLQPQPSNSRTCERCQRLQKDCVPAPVVRKRANRAPKGRTAKLEEKLDSLVSLLSQQGQQQQTTHSHSQPTSDYASLHGSEQSENTSYKAGGPRSSEKQRQYAVPPVCGAPRRDMDTDEDDARCLRMFRQNHLPSFPYFHIPEHTTPADLQRDYPFLWRVMQATCASSTTEQMQLEREIRQETAQALLIDLERDMDHLLGLIGYVSWLHSKFRGKPTLNVFGNLARSMMFDLRLDRHATELPCRELEPSKAYGCPVKKAVLEVAWTNVERRAVLGCYIMCACLSWFIKTAAVGWTPHMETCLQALAAQPESDQDHVLVAIARITTILEEVNALSMWRPAETRPACQASLASGASPAVHVKTLRSSLEAMKSVTPPEVLENMYVVSHLSAVEAMIYELALHTPPTSLTNNWIAMTRTTALTSCLAATARCMDNFLAFTPAQVSGHASPIHLHFSAMTHIVYRLCLQDDPCWDRAQILQTVDLLGTLERAAVLYGAVPAAAGLVTDGDDVYTRGGEMIRGAVTGWARTFEEVGALTPSQVPEGSHGVDGAPIAWGPELDAWLMDWASGRVEDAFQFS</sequence>
<name>A0A9P7ZMD4_9HYPO</name>
<comment type="subcellular location">
    <subcellularLocation>
        <location evidence="1">Nucleus</location>
    </subcellularLocation>
</comment>